<dbReference type="GO" id="GO:0004016">
    <property type="term" value="F:adenylate cyclase activity"/>
    <property type="evidence" value="ECO:0007669"/>
    <property type="project" value="UniProtKB-ARBA"/>
</dbReference>
<dbReference type="AlphaFoldDB" id="A0A1M5XBV9"/>
<dbReference type="Gene3D" id="3.40.50.10070">
    <property type="entry name" value="TolB, N-terminal domain"/>
    <property type="match status" value="1"/>
</dbReference>
<organism evidence="3 4">
    <name type="scientific">Bradyrhizobium erythrophlei</name>
    <dbReference type="NCBI Taxonomy" id="1437360"/>
    <lineage>
        <taxon>Bacteria</taxon>
        <taxon>Pseudomonadati</taxon>
        <taxon>Pseudomonadota</taxon>
        <taxon>Alphaproteobacteria</taxon>
        <taxon>Hyphomicrobiales</taxon>
        <taxon>Nitrobacteraceae</taxon>
        <taxon>Bradyrhizobium</taxon>
    </lineage>
</organism>
<dbReference type="OrthoDB" id="9807521at2"/>
<dbReference type="PROSITE" id="PS50125">
    <property type="entry name" value="GUANYLATE_CYCLASE_2"/>
    <property type="match status" value="1"/>
</dbReference>
<dbReference type="InterPro" id="IPR019734">
    <property type="entry name" value="TPR_rpt"/>
</dbReference>
<dbReference type="InterPro" id="IPR050697">
    <property type="entry name" value="Adenylyl/Guanylyl_Cyclase_3/4"/>
</dbReference>
<evidence type="ECO:0000256" key="1">
    <source>
        <dbReference type="PROSITE-ProRule" id="PRU00339"/>
    </source>
</evidence>
<dbReference type="PANTHER" id="PTHR43081:SF19">
    <property type="entry name" value="PH-SENSITIVE ADENYLATE CYCLASE RV1264"/>
    <property type="match status" value="1"/>
</dbReference>
<dbReference type="Gene3D" id="3.30.70.1230">
    <property type="entry name" value="Nucleotide cyclase"/>
    <property type="match status" value="1"/>
</dbReference>
<dbReference type="Pfam" id="PF13432">
    <property type="entry name" value="TPR_16"/>
    <property type="match status" value="2"/>
</dbReference>
<dbReference type="PANTHER" id="PTHR43081">
    <property type="entry name" value="ADENYLATE CYCLASE, TERMINAL-DIFFERENTIATION SPECIFIC-RELATED"/>
    <property type="match status" value="1"/>
</dbReference>
<gene>
    <name evidence="3" type="ORF">SAMN05443248_7218</name>
</gene>
<keyword evidence="1" id="KW-0802">TPR repeat</keyword>
<feature type="repeat" description="TPR" evidence="1">
    <location>
        <begin position="460"/>
        <end position="493"/>
    </location>
</feature>
<dbReference type="SMART" id="SM00028">
    <property type="entry name" value="TPR"/>
    <property type="match status" value="3"/>
</dbReference>
<reference evidence="3 4" key="1">
    <citation type="submission" date="2016-11" db="EMBL/GenBank/DDBJ databases">
        <authorList>
            <person name="Jaros S."/>
            <person name="Januszkiewicz K."/>
            <person name="Wedrychowicz H."/>
        </authorList>
    </citation>
    <scope>NUCLEOTIDE SEQUENCE [LARGE SCALE GENOMIC DNA]</scope>
    <source>
        <strain evidence="3 4">GAS138</strain>
    </source>
</reference>
<dbReference type="Pfam" id="PF00211">
    <property type="entry name" value="Guanylate_cyc"/>
    <property type="match status" value="1"/>
</dbReference>
<dbReference type="Gene3D" id="1.25.40.10">
    <property type="entry name" value="Tetratricopeptide repeat domain"/>
    <property type="match status" value="1"/>
</dbReference>
<dbReference type="GO" id="GO:0006171">
    <property type="term" value="P:cAMP biosynthetic process"/>
    <property type="evidence" value="ECO:0007669"/>
    <property type="project" value="TreeGrafter"/>
</dbReference>
<dbReference type="CDD" id="cd07302">
    <property type="entry name" value="CHD"/>
    <property type="match status" value="1"/>
</dbReference>
<dbReference type="PROSITE" id="PS50005">
    <property type="entry name" value="TPR"/>
    <property type="match status" value="1"/>
</dbReference>
<feature type="domain" description="Guanylate cyclase" evidence="2">
    <location>
        <begin position="12"/>
        <end position="127"/>
    </location>
</feature>
<evidence type="ECO:0000313" key="4">
    <source>
        <dbReference type="Proteomes" id="UP000189796"/>
    </source>
</evidence>
<dbReference type="RefSeq" id="WP_079605472.1">
    <property type="nucleotide sequence ID" value="NZ_LT670817.1"/>
</dbReference>
<proteinExistence type="predicted"/>
<dbReference type="EMBL" id="LT670817">
    <property type="protein sequence ID" value="SHH97301.1"/>
    <property type="molecule type" value="Genomic_DNA"/>
</dbReference>
<dbReference type="InterPro" id="IPR029787">
    <property type="entry name" value="Nucleotide_cyclase"/>
</dbReference>
<sequence>MTDNRVERRLAAILAADVAGYSRLTGLDEEGTHARLRERLRGLADPKISEHRGKVVKHTGDGVLAEFGSVVDAVRCAIEVQRGMAEQNATMPQVKRIEFRIGIHVGDIIVDDNDIFGDGVNIAARLEGIAEPGGVCISDDAQRQLRGKVDFAFEDMGPQNLKNIVEPMRAWRLRMNASGSPAAPIEPPVESTQALALPDKPSIAVLPFQNMSGDPEQEYFADGMVEEITTALSRFKWLFVIARNSSFTFKGKAVDVKEVGRRLGVRYVLEGSVRKASGKVRITGQLVDAVTGAHIWADRFERDMADVFALQDEVTVAVVSAIQPKLFQTEIAMATRRRPENLTAYDLFLRAMQQFYLSTREGLAEAIRLAHRALQLDPQFGFVTALAGVCHMQRVLYGYAVDPQFDRKEAVRLMRLALSIDDSDPDTLAFAAIISAYMVGDCEREIEMANRAVALNPNSFLAWSSRGHVFRIAGLPEEAIRSFERAIRASPVDPRLHLMFVGMGMAFIELRRFDEAIVAGKKAQRQNPSFPPASFCLASAFAHLGRDGEAREAAARLLETDPAFTISARMGRRRQSHLKLLIEGLRKAGLPE</sequence>
<dbReference type="SUPFAM" id="SSF48452">
    <property type="entry name" value="TPR-like"/>
    <property type="match status" value="2"/>
</dbReference>
<dbReference type="SUPFAM" id="SSF55073">
    <property type="entry name" value="Nucleotide cyclase"/>
    <property type="match status" value="1"/>
</dbReference>
<evidence type="ECO:0000259" key="2">
    <source>
        <dbReference type="PROSITE" id="PS50125"/>
    </source>
</evidence>
<name>A0A1M5XBV9_9BRAD</name>
<dbReference type="InterPro" id="IPR001054">
    <property type="entry name" value="A/G_cyclase"/>
</dbReference>
<dbReference type="Proteomes" id="UP000189796">
    <property type="component" value="Chromosome I"/>
</dbReference>
<dbReference type="GO" id="GO:0035556">
    <property type="term" value="P:intracellular signal transduction"/>
    <property type="evidence" value="ECO:0007669"/>
    <property type="project" value="InterPro"/>
</dbReference>
<dbReference type="InterPro" id="IPR011990">
    <property type="entry name" value="TPR-like_helical_dom_sf"/>
</dbReference>
<protein>
    <submittedName>
        <fullName evidence="3">Adenylate cyclase</fullName>
    </submittedName>
</protein>
<accession>A0A1M5XBV9</accession>
<evidence type="ECO:0000313" key="3">
    <source>
        <dbReference type="EMBL" id="SHH97301.1"/>
    </source>
</evidence>